<keyword evidence="3" id="KW-1185">Reference proteome</keyword>
<dbReference type="Proteomes" id="UP000695264">
    <property type="component" value="Unassembled WGS sequence"/>
</dbReference>
<protein>
    <recommendedName>
        <fullName evidence="4">Serine/threonine protein kinase</fullName>
    </recommendedName>
</protein>
<name>A0ABX1C4T8_9ACTN</name>
<evidence type="ECO:0008006" key="4">
    <source>
        <dbReference type="Google" id="ProtNLM"/>
    </source>
</evidence>
<feature type="compositionally biased region" description="Basic and acidic residues" evidence="1">
    <location>
        <begin position="239"/>
        <end position="248"/>
    </location>
</feature>
<feature type="region of interest" description="Disordered" evidence="1">
    <location>
        <begin position="232"/>
        <end position="253"/>
    </location>
</feature>
<sequence length="282" mass="27844">MGSLRKPVGPLPSSIYWRRRAVVLLLVVLLAALVFWALSSAGGGGSGGGDGADGRGPVESITPGPTTSGPAISERPGGREDSGGNGGGDSGGSGSTGGDGGDGDGAEDGAGGGPDGSGGPGGGSGTGGSGTGGGGGGGAGRGVPSGVALPDCRAGEVKLKVRPDENTYEPGEKPEFELIAESSADRDCEVDFGERSAVLTITRADEDDPLWASDDCLKESRDIRLRVPAGGTATSTVTWDREPSERKCATPRKGSAKAGTYLVEVEAKGIDKAEASFVLAKD</sequence>
<dbReference type="EMBL" id="JAATEN010000028">
    <property type="protein sequence ID" value="NJQ03650.1"/>
    <property type="molecule type" value="Genomic_DNA"/>
</dbReference>
<evidence type="ECO:0000313" key="3">
    <source>
        <dbReference type="Proteomes" id="UP000695264"/>
    </source>
</evidence>
<comment type="caution">
    <text evidence="2">The sequence shown here is derived from an EMBL/GenBank/DDBJ whole genome shotgun (WGS) entry which is preliminary data.</text>
</comment>
<evidence type="ECO:0000256" key="1">
    <source>
        <dbReference type="SAM" id="MobiDB-lite"/>
    </source>
</evidence>
<feature type="compositionally biased region" description="Gly residues" evidence="1">
    <location>
        <begin position="83"/>
        <end position="100"/>
    </location>
</feature>
<accession>A0ABX1C4T8</accession>
<reference evidence="2 3" key="1">
    <citation type="submission" date="2020-03" db="EMBL/GenBank/DDBJ databases">
        <title>WGS of actinomycetes isolated from Thailand.</title>
        <authorList>
            <person name="Thawai C."/>
        </authorList>
    </citation>
    <scope>NUCLEOTIDE SEQUENCE [LARGE SCALE GENOMIC DNA]</scope>
    <source>
        <strain evidence="2 3">PLAI 1-29</strain>
    </source>
</reference>
<dbReference type="RefSeq" id="WP_168104276.1">
    <property type="nucleotide sequence ID" value="NZ_JAATEN010000028.1"/>
</dbReference>
<gene>
    <name evidence="2" type="ORF">HCK00_24830</name>
</gene>
<organism evidence="2 3">
    <name type="scientific">Streptomyces zingiberis</name>
    <dbReference type="NCBI Taxonomy" id="2053010"/>
    <lineage>
        <taxon>Bacteria</taxon>
        <taxon>Bacillati</taxon>
        <taxon>Actinomycetota</taxon>
        <taxon>Actinomycetes</taxon>
        <taxon>Kitasatosporales</taxon>
        <taxon>Streptomycetaceae</taxon>
        <taxon>Streptomyces</taxon>
    </lineage>
</organism>
<proteinExistence type="predicted"/>
<evidence type="ECO:0000313" key="2">
    <source>
        <dbReference type="EMBL" id="NJQ03650.1"/>
    </source>
</evidence>
<feature type="region of interest" description="Disordered" evidence="1">
    <location>
        <begin position="43"/>
        <end position="152"/>
    </location>
</feature>
<feature type="compositionally biased region" description="Gly residues" evidence="1">
    <location>
        <begin position="108"/>
        <end position="143"/>
    </location>
</feature>